<evidence type="ECO:0000256" key="2">
    <source>
        <dbReference type="ARBA" id="ARBA00022603"/>
    </source>
</evidence>
<dbReference type="InterPro" id="IPR023404">
    <property type="entry name" value="rSAM_horseshoe"/>
</dbReference>
<dbReference type="EC" id="2.-.-.-" evidence="10"/>
<dbReference type="InterPro" id="IPR006638">
    <property type="entry name" value="Elp3/MiaA/NifB-like_rSAM"/>
</dbReference>
<dbReference type="PANTHER" id="PTHR43409:SF7">
    <property type="entry name" value="BLL1977 PROTEIN"/>
    <property type="match status" value="1"/>
</dbReference>
<keyword evidence="5" id="KW-0479">Metal-binding</keyword>
<evidence type="ECO:0000256" key="1">
    <source>
        <dbReference type="ARBA" id="ARBA00001966"/>
    </source>
</evidence>
<dbReference type="InterPro" id="IPR036724">
    <property type="entry name" value="Cobalamin-bd_sf"/>
</dbReference>
<keyword evidence="2" id="KW-0489">Methyltransferase</keyword>
<protein>
    <submittedName>
        <fullName evidence="10">Threonylcarbamoyladenosine tRNA methylthiotransferase MtaB</fullName>
        <ecNumber evidence="10">2.-.-.-</ecNumber>
    </submittedName>
</protein>
<dbReference type="GO" id="GO:0051539">
    <property type="term" value="F:4 iron, 4 sulfur cluster binding"/>
    <property type="evidence" value="ECO:0007669"/>
    <property type="project" value="UniProtKB-KW"/>
</dbReference>
<dbReference type="InterPro" id="IPR034466">
    <property type="entry name" value="Methyltransferase_Class_B"/>
</dbReference>
<evidence type="ECO:0000259" key="8">
    <source>
        <dbReference type="PROSITE" id="PS51332"/>
    </source>
</evidence>
<keyword evidence="3 10" id="KW-0808">Transferase</keyword>
<keyword evidence="7" id="KW-0411">Iron-sulfur</keyword>
<comment type="cofactor">
    <cofactor evidence="1">
        <name>[4Fe-4S] cluster</name>
        <dbReference type="ChEBI" id="CHEBI:49883"/>
    </cofactor>
</comment>
<dbReference type="InterPro" id="IPR007197">
    <property type="entry name" value="rSAM"/>
</dbReference>
<dbReference type="GO" id="GO:0016740">
    <property type="term" value="F:transferase activity"/>
    <property type="evidence" value="ECO:0007669"/>
    <property type="project" value="UniProtKB-KW"/>
</dbReference>
<name>A0A485M4N5_9ZZZZ</name>
<dbReference type="Pfam" id="PF02310">
    <property type="entry name" value="B12-binding"/>
    <property type="match status" value="1"/>
</dbReference>
<dbReference type="SFLD" id="SFLDG01082">
    <property type="entry name" value="B12-binding_domain_containing"/>
    <property type="match status" value="1"/>
</dbReference>
<evidence type="ECO:0000256" key="4">
    <source>
        <dbReference type="ARBA" id="ARBA00022691"/>
    </source>
</evidence>
<evidence type="ECO:0000256" key="6">
    <source>
        <dbReference type="ARBA" id="ARBA00023004"/>
    </source>
</evidence>
<dbReference type="PANTHER" id="PTHR43409">
    <property type="entry name" value="ANAEROBIC MAGNESIUM-PROTOPORPHYRIN IX MONOMETHYL ESTER CYCLASE-RELATED"/>
    <property type="match status" value="1"/>
</dbReference>
<dbReference type="Gene3D" id="3.40.50.280">
    <property type="entry name" value="Cobalamin-binding domain"/>
    <property type="match status" value="1"/>
</dbReference>
<proteinExistence type="predicted"/>
<organism evidence="10">
    <name type="scientific">anaerobic digester metagenome</name>
    <dbReference type="NCBI Taxonomy" id="1263854"/>
    <lineage>
        <taxon>unclassified sequences</taxon>
        <taxon>metagenomes</taxon>
        <taxon>ecological metagenomes</taxon>
    </lineage>
</organism>
<dbReference type="SFLD" id="SFLDS00029">
    <property type="entry name" value="Radical_SAM"/>
    <property type="match status" value="1"/>
</dbReference>
<keyword evidence="6" id="KW-0408">Iron</keyword>
<dbReference type="InterPro" id="IPR006158">
    <property type="entry name" value="Cobalamin-bd"/>
</dbReference>
<sequence length="529" mass="59002">MRIALVASPYPLEEAPSPPLGLSYVAAACEATGATVRIFDYIVSKYTPEKLAQALDAFRPHAVGVNSVTMNFHQAAAIVRDVKQYNPDIITMMGGPHVSFDIENTLRTYPELDLIVVGEGEQTLSELVPVLTSPEEWEHIAGIAFRKDGEPVITPARPLIEDLDSLPLPARHLLPVSRYLALGYPVSIITSRGCPNKCIFCLGRRMVGYKGRFRDPKLVVDEIEQILAMGFTRINIADDLFTASKQRVNALCEEILRRDVKFAWSAFARVNTVDREILDIMRKAGCDAISFGIESGNPEILKRVRKGITVEQAREATRICKEAGITTHASFMVGLPGESPETLQDTARLAQELGIYYGYHMLAPFPGTTVREEIEKYDLEILTDDWSLYDANHPVVRTSRVSPEDMEAFVRACEDFLDHQWQEVLKRYESRQCTPHEELLVVGKKRMHLIFKLLSEDIIEQLAAPAAPGTDPAALFTPAVLQKVGGDGSFVSWTLKTLIDAGYIKYESANGNSRLYWTHNLEVDRLPVA</sequence>
<dbReference type="SFLD" id="SFLDG01123">
    <property type="entry name" value="methyltransferase_(Class_B)"/>
    <property type="match status" value="1"/>
</dbReference>
<dbReference type="PROSITE" id="PS51918">
    <property type="entry name" value="RADICAL_SAM"/>
    <property type="match status" value="1"/>
</dbReference>
<evidence type="ECO:0000256" key="3">
    <source>
        <dbReference type="ARBA" id="ARBA00022679"/>
    </source>
</evidence>
<dbReference type="CDD" id="cd01335">
    <property type="entry name" value="Radical_SAM"/>
    <property type="match status" value="1"/>
</dbReference>
<keyword evidence="4" id="KW-0949">S-adenosyl-L-methionine</keyword>
<dbReference type="GO" id="GO:0031419">
    <property type="term" value="F:cobalamin binding"/>
    <property type="evidence" value="ECO:0007669"/>
    <property type="project" value="InterPro"/>
</dbReference>
<dbReference type="CDD" id="cd02068">
    <property type="entry name" value="radical_SAM_B12_BD"/>
    <property type="match status" value="1"/>
</dbReference>
<dbReference type="SUPFAM" id="SSF52242">
    <property type="entry name" value="Cobalamin (vitamin B12)-binding domain"/>
    <property type="match status" value="1"/>
</dbReference>
<feature type="domain" description="Radical SAM core" evidence="9">
    <location>
        <begin position="180"/>
        <end position="400"/>
    </location>
</feature>
<dbReference type="Pfam" id="PF04055">
    <property type="entry name" value="Radical_SAM"/>
    <property type="match status" value="1"/>
</dbReference>
<accession>A0A485M4N5</accession>
<evidence type="ECO:0000256" key="5">
    <source>
        <dbReference type="ARBA" id="ARBA00022723"/>
    </source>
</evidence>
<dbReference type="Gene3D" id="3.80.30.20">
    <property type="entry name" value="tm_1862 like domain"/>
    <property type="match status" value="1"/>
</dbReference>
<evidence type="ECO:0000313" key="10">
    <source>
        <dbReference type="EMBL" id="VFU16224.1"/>
    </source>
</evidence>
<dbReference type="GO" id="GO:0046872">
    <property type="term" value="F:metal ion binding"/>
    <property type="evidence" value="ECO:0007669"/>
    <property type="project" value="UniProtKB-KW"/>
</dbReference>
<feature type="domain" description="B12-binding" evidence="8">
    <location>
        <begin position="1"/>
        <end position="138"/>
    </location>
</feature>
<evidence type="ECO:0000259" key="9">
    <source>
        <dbReference type="PROSITE" id="PS51918"/>
    </source>
</evidence>
<dbReference type="EMBL" id="CAADRM010000117">
    <property type="protein sequence ID" value="VFU16224.1"/>
    <property type="molecule type" value="Genomic_DNA"/>
</dbReference>
<reference evidence="10" key="1">
    <citation type="submission" date="2019-03" db="EMBL/GenBank/DDBJ databases">
        <authorList>
            <person name="Hao L."/>
        </authorList>
    </citation>
    <scope>NUCLEOTIDE SEQUENCE</scope>
</reference>
<dbReference type="SMART" id="SM00729">
    <property type="entry name" value="Elp3"/>
    <property type="match status" value="1"/>
</dbReference>
<dbReference type="InterPro" id="IPR051198">
    <property type="entry name" value="BchE-like"/>
</dbReference>
<dbReference type="InterPro" id="IPR058240">
    <property type="entry name" value="rSAM_sf"/>
</dbReference>
<dbReference type="AlphaFoldDB" id="A0A485M4N5"/>
<dbReference type="PROSITE" id="PS51332">
    <property type="entry name" value="B12_BINDING"/>
    <property type="match status" value="1"/>
</dbReference>
<dbReference type="SUPFAM" id="SSF102114">
    <property type="entry name" value="Radical SAM enzymes"/>
    <property type="match status" value="1"/>
</dbReference>
<gene>
    <name evidence="10" type="primary">mtaB</name>
    <name evidence="10" type="ORF">SCFA_520030</name>
</gene>
<dbReference type="PROSITE" id="PS51257">
    <property type="entry name" value="PROKAR_LIPOPROTEIN"/>
    <property type="match status" value="1"/>
</dbReference>
<evidence type="ECO:0000256" key="7">
    <source>
        <dbReference type="ARBA" id="ARBA00023014"/>
    </source>
</evidence>